<reference evidence="1 2" key="1">
    <citation type="journal article" date="2016" name="Mol. Biol. Evol.">
        <title>Genome-Wide Survey of Gut Fungi (Harpellales) Reveals the First Horizontally Transferred Ubiquitin Gene from a Mosquito Host.</title>
        <authorList>
            <person name="Wang Y."/>
            <person name="White M.M."/>
            <person name="Kvist S."/>
            <person name="Moncalvo J.M."/>
        </authorList>
    </citation>
    <scope>NUCLEOTIDE SEQUENCE [LARGE SCALE GENOMIC DNA]</scope>
    <source>
        <strain evidence="1 2">ALG-7-W6</strain>
    </source>
</reference>
<name>A0A1R0GNW3_9FUNG</name>
<dbReference type="OrthoDB" id="10528754at2759"/>
<proteinExistence type="predicted"/>
<dbReference type="EMBL" id="LSSL01006066">
    <property type="protein sequence ID" value="OLY78559.1"/>
    <property type="molecule type" value="Genomic_DNA"/>
</dbReference>
<dbReference type="Proteomes" id="UP000187455">
    <property type="component" value="Unassembled WGS sequence"/>
</dbReference>
<evidence type="ECO:0000313" key="2">
    <source>
        <dbReference type="Proteomes" id="UP000187455"/>
    </source>
</evidence>
<gene>
    <name evidence="1" type="ORF">AYI68_g7389</name>
</gene>
<comment type="caution">
    <text evidence="1">The sequence shown here is derived from an EMBL/GenBank/DDBJ whole genome shotgun (WGS) entry which is preliminary data.</text>
</comment>
<dbReference type="AlphaFoldDB" id="A0A1R0GNW3"/>
<accession>A0A1R0GNW3</accession>
<organism evidence="1 2">
    <name type="scientific">Smittium mucronatum</name>
    <dbReference type="NCBI Taxonomy" id="133383"/>
    <lineage>
        <taxon>Eukaryota</taxon>
        <taxon>Fungi</taxon>
        <taxon>Fungi incertae sedis</taxon>
        <taxon>Zoopagomycota</taxon>
        <taxon>Kickxellomycotina</taxon>
        <taxon>Harpellomycetes</taxon>
        <taxon>Harpellales</taxon>
        <taxon>Legeriomycetaceae</taxon>
        <taxon>Smittium</taxon>
    </lineage>
</organism>
<evidence type="ECO:0000313" key="1">
    <source>
        <dbReference type="EMBL" id="OLY78559.1"/>
    </source>
</evidence>
<sequence length="69" mass="8121">MNKNTIKKLKKKLKIFEKISYPTPLRRSSSSVPTGHWFKVFWTDLTFEAVFVQPVLKGLVYSNNPIFFQ</sequence>
<keyword evidence="2" id="KW-1185">Reference proteome</keyword>
<protein>
    <submittedName>
        <fullName evidence="1">Uncharacterized protein</fullName>
    </submittedName>
</protein>